<dbReference type="GO" id="GO:0012505">
    <property type="term" value="C:endomembrane system"/>
    <property type="evidence" value="ECO:0007669"/>
    <property type="project" value="UniProtKB-SubCell"/>
</dbReference>
<evidence type="ECO:0000256" key="3">
    <source>
        <dbReference type="ARBA" id="ARBA00022448"/>
    </source>
</evidence>
<dbReference type="SUPFAM" id="SSF90123">
    <property type="entry name" value="ABC transporter transmembrane region"/>
    <property type="match status" value="2"/>
</dbReference>
<evidence type="ECO:0000256" key="7">
    <source>
        <dbReference type="ARBA" id="ARBA00022840"/>
    </source>
</evidence>
<evidence type="ECO:0000256" key="10">
    <source>
        <dbReference type="ARBA" id="ARBA00023136"/>
    </source>
</evidence>
<evidence type="ECO:0000256" key="5">
    <source>
        <dbReference type="ARBA" id="ARBA00022737"/>
    </source>
</evidence>
<feature type="transmembrane region" description="Helical" evidence="14">
    <location>
        <begin position="797"/>
        <end position="817"/>
    </location>
</feature>
<dbReference type="Proteomes" id="UP000472262">
    <property type="component" value="Unassembled WGS sequence"/>
</dbReference>
<evidence type="ECO:0000259" key="15">
    <source>
        <dbReference type="PROSITE" id="PS50893"/>
    </source>
</evidence>
<feature type="domain" description="ABC transmembrane type-1" evidence="16">
    <location>
        <begin position="757"/>
        <end position="1038"/>
    </location>
</feature>
<dbReference type="SMART" id="SM00382">
    <property type="entry name" value="AAA"/>
    <property type="match status" value="1"/>
</dbReference>
<dbReference type="SUPFAM" id="SSF52540">
    <property type="entry name" value="P-loop containing nucleoside triphosphate hydrolases"/>
    <property type="match status" value="2"/>
</dbReference>
<evidence type="ECO:0000256" key="9">
    <source>
        <dbReference type="ARBA" id="ARBA00022989"/>
    </source>
</evidence>
<reference evidence="17" key="1">
    <citation type="submission" date="2025-08" db="UniProtKB">
        <authorList>
            <consortium name="Ensembl"/>
        </authorList>
    </citation>
    <scope>IDENTIFICATION</scope>
</reference>
<proteinExistence type="inferred from homology"/>
<evidence type="ECO:0000256" key="4">
    <source>
        <dbReference type="ARBA" id="ARBA00022692"/>
    </source>
</evidence>
<dbReference type="PROSITE" id="PS50893">
    <property type="entry name" value="ABC_TRANSPORTER_2"/>
    <property type="match status" value="2"/>
</dbReference>
<dbReference type="GO" id="GO:0005524">
    <property type="term" value="F:ATP binding"/>
    <property type="evidence" value="ECO:0007669"/>
    <property type="project" value="UniProtKB-KW"/>
</dbReference>
<dbReference type="GO" id="GO:0016020">
    <property type="term" value="C:membrane"/>
    <property type="evidence" value="ECO:0007669"/>
    <property type="project" value="InterPro"/>
</dbReference>
<accession>A0A672M904</accession>
<keyword evidence="4 14" id="KW-0812">Transmembrane</keyword>
<gene>
    <name evidence="17" type="primary">abcc3</name>
</gene>
<evidence type="ECO:0000256" key="11">
    <source>
        <dbReference type="ARBA" id="ARBA00024220"/>
    </source>
</evidence>
<keyword evidence="5" id="KW-0677">Repeat</keyword>
<evidence type="ECO:0000256" key="8">
    <source>
        <dbReference type="ARBA" id="ARBA00022967"/>
    </source>
</evidence>
<evidence type="ECO:0000256" key="14">
    <source>
        <dbReference type="SAM" id="Phobius"/>
    </source>
</evidence>
<feature type="transmembrane region" description="Helical" evidence="14">
    <location>
        <begin position="127"/>
        <end position="146"/>
    </location>
</feature>
<comment type="subcellular location">
    <subcellularLocation>
        <location evidence="1">Endomembrane system</location>
        <topology evidence="1">Multi-pass membrane protein</topology>
    </subcellularLocation>
</comment>
<keyword evidence="6" id="KW-0547">Nucleotide-binding</keyword>
<dbReference type="FunFam" id="3.40.50.300:FF:000074">
    <property type="entry name" value="Multidrug resistance-associated protein 5 isoform 1"/>
    <property type="match status" value="1"/>
</dbReference>
<keyword evidence="8" id="KW-1278">Translocase</keyword>
<dbReference type="Pfam" id="PF00005">
    <property type="entry name" value="ABC_tran"/>
    <property type="match status" value="2"/>
</dbReference>
<dbReference type="CDD" id="cd03244">
    <property type="entry name" value="ABCC_MRP_domain2"/>
    <property type="match status" value="1"/>
</dbReference>
<feature type="transmembrane region" description="Helical" evidence="14">
    <location>
        <begin position="28"/>
        <end position="47"/>
    </location>
</feature>
<evidence type="ECO:0000259" key="16">
    <source>
        <dbReference type="PROSITE" id="PS50929"/>
    </source>
</evidence>
<dbReference type="InterPro" id="IPR011527">
    <property type="entry name" value="ABC1_TM_dom"/>
</dbReference>
<reference evidence="17" key="2">
    <citation type="submission" date="2025-09" db="UniProtKB">
        <authorList>
            <consortium name="Ensembl"/>
        </authorList>
    </citation>
    <scope>IDENTIFICATION</scope>
</reference>
<feature type="transmembrane region" description="Helical" evidence="14">
    <location>
        <begin position="351"/>
        <end position="371"/>
    </location>
</feature>
<comment type="similarity">
    <text evidence="2">Belongs to the ABC transporter superfamily. ABCC family. Conjugate transporter (TC 3.A.1.208) subfamily.</text>
</comment>
<dbReference type="Gene3D" id="1.20.1560.10">
    <property type="entry name" value="ABC transporter type 1, transmembrane domain"/>
    <property type="match status" value="2"/>
</dbReference>
<keyword evidence="18" id="KW-1185">Reference proteome</keyword>
<evidence type="ECO:0000256" key="2">
    <source>
        <dbReference type="ARBA" id="ARBA00009726"/>
    </source>
</evidence>
<name>A0A672M904_SINGR</name>
<evidence type="ECO:0000256" key="6">
    <source>
        <dbReference type="ARBA" id="ARBA00022741"/>
    </source>
</evidence>
<dbReference type="Gene3D" id="3.40.50.300">
    <property type="entry name" value="P-loop containing nucleotide triphosphate hydrolases"/>
    <property type="match status" value="2"/>
</dbReference>
<feature type="transmembrane region" description="Helical" evidence="14">
    <location>
        <begin position="430"/>
        <end position="449"/>
    </location>
</feature>
<keyword evidence="3" id="KW-0813">Transport</keyword>
<evidence type="ECO:0000256" key="13">
    <source>
        <dbReference type="SAM" id="MobiDB-lite"/>
    </source>
</evidence>
<evidence type="ECO:0000313" key="18">
    <source>
        <dbReference type="Proteomes" id="UP000472262"/>
    </source>
</evidence>
<feature type="region of interest" description="Disordered" evidence="13">
    <location>
        <begin position="253"/>
        <end position="290"/>
    </location>
</feature>
<feature type="transmembrane region" description="Helical" evidence="14">
    <location>
        <begin position="158"/>
        <end position="176"/>
    </location>
</feature>
<feature type="transmembrane region" description="Helical" evidence="14">
    <location>
        <begin position="1010"/>
        <end position="1030"/>
    </location>
</feature>
<dbReference type="PANTHER" id="PTHR24223">
    <property type="entry name" value="ATP-BINDING CASSETTE SUB-FAMILY C"/>
    <property type="match status" value="1"/>
</dbReference>
<dbReference type="InterPro" id="IPR003593">
    <property type="entry name" value="AAA+_ATPase"/>
</dbReference>
<feature type="transmembrane region" description="Helical" evidence="14">
    <location>
        <begin position="67"/>
        <end position="84"/>
    </location>
</feature>
<organism evidence="17 18">
    <name type="scientific">Sinocyclocheilus grahami</name>
    <name type="common">Dianchi golden-line fish</name>
    <name type="synonym">Barbus grahami</name>
    <dbReference type="NCBI Taxonomy" id="75366"/>
    <lineage>
        <taxon>Eukaryota</taxon>
        <taxon>Metazoa</taxon>
        <taxon>Chordata</taxon>
        <taxon>Craniata</taxon>
        <taxon>Vertebrata</taxon>
        <taxon>Euteleostomi</taxon>
        <taxon>Actinopterygii</taxon>
        <taxon>Neopterygii</taxon>
        <taxon>Teleostei</taxon>
        <taxon>Ostariophysi</taxon>
        <taxon>Cypriniformes</taxon>
        <taxon>Cyprinidae</taxon>
        <taxon>Cyprininae</taxon>
        <taxon>Sinocyclocheilus</taxon>
    </lineage>
</organism>
<dbReference type="GO" id="GO:0016887">
    <property type="term" value="F:ATP hydrolysis activity"/>
    <property type="evidence" value="ECO:0007669"/>
    <property type="project" value="InterPro"/>
</dbReference>
<dbReference type="InterPro" id="IPR003439">
    <property type="entry name" value="ABC_transporter-like_ATP-bd"/>
</dbReference>
<dbReference type="Ensembl" id="ENSSGRT00000034009.1">
    <property type="protein sequence ID" value="ENSSGRP00000031682.1"/>
    <property type="gene ID" value="ENSSGRG00000015805.1"/>
</dbReference>
<sequence>MMLVFPQDSNLTKHTNLPDLPACFQLSVLPWTPCIFLWLASPFYILYLKRNNRGYIMMSILNRIKTVLGLILWIVCWTDLFSSFHEMSQNQSKPPIYFVTPLIVGMTMLLATFLIQYERLKGVQSSGVLFIFWTISVLCAIVPFRSKINGVEDKLRFTMFYIYFGLTLIQLILSCFNEKPPLFSSVVTDPNACPEITAGFLSKMTFWWFTSMAIKGYKSPLENKDLWSLNKQDSSELVVPNLLNEWEVEKSKAQSEPSVKEQAAFRKAGPGAEPNHMSVNPEEEEEEEEVLLSKRKEVRQPSFLRALLRAFGPYFLIGSAFKLLQDLITFVNPQLLRLLIDFTKQTNAPLWWGYSLAFLMFGTSLLQTLILHQHFQYCFVTGMRLRSGIIGAIYRKALAITNEAKRSSTVGEVVNLMSVDAQRFMDLTTFLNMLWSAPLQIILALFFLWQVQRHTFQYIYTLPLPSVVQTIIIFIQNVAAADHPGALLPLAGTAPHISIHLHASSTFCCSNDNHIHTECVAGFVLKRDVTRDLFTVQHGFSYLIAYKSVYVQCHVMWLSACHVINGVCVQGINLSGGQRQRVSLARALYSEVDVYLLDDPLSAVDAHVAKHIFDNVIGPEGALKGKTRILVTHGISFLPQVDNILVMVDGRVSEMGSYQDLLKQNGAFAEFLRNYSLEDIIEEEEEEFPEDALSNHTDMVDNEPVVNEARRQFMRMLSTCFDSSRVSSQDVCVLCVLQVKFKVYWEYAKAVGPFLSLFICFLYGCQSAASIGANFWLSEWTNDAQHNRTQEQVSMRVGVYAALGISQGALILANCLLCRAYSMLKAAHETHLHMLHAILRAPQAFFEATPSGRVLNRFSKDVDTIDSVIPDNIDIWMRTFWYTVNVLIVCSALTPMFLIVIVPLMLFYWWVQRFYVATSRQLKRLESVSRSPIYSHFSETITGTSVIRAYGRNAAFVLMSDMKVDENQKSYYPGIVSNRWLGVRIEFIGNCIVLFAALLAVIGKDKLSPGLVGLSVSYALQVTMSLNWMVRMTSDLESNIVAVERVKEYSETQTEAPWIVTDKQPPPDWPPKGNVEFVDYSVRYREGLDLVLRNISLKVEGGEKIGIVGRTGAGKSSMTLCLFRLLEAADGEIVIDEVKISEIGLHDLRSKLTIIPQEPVLFSGTLRMNLDPFEKYSDEEVWKALELSHLKRFVSNQTSKLDLECSEGGENLSVGQRQLVCLARALLRKTRILVLDEATAAVDLETDDLIQSTIRTQFEDCTVFTIAHRLNTIMDYTRVLVLDKGQIAEFDTPTNLMAQKGIFYGMAKDAGLA</sequence>
<dbReference type="InterPro" id="IPR036640">
    <property type="entry name" value="ABC1_TM_sf"/>
</dbReference>
<feature type="transmembrane region" description="Helical" evidence="14">
    <location>
        <begin position="455"/>
        <end position="475"/>
    </location>
</feature>
<dbReference type="PANTHER" id="PTHR24223:SF405">
    <property type="entry name" value="ATP-BINDING CASSETTE SUB-FAMILY C MEMBER 3"/>
    <property type="match status" value="1"/>
</dbReference>
<dbReference type="InterPro" id="IPR017871">
    <property type="entry name" value="ABC_transporter-like_CS"/>
</dbReference>
<dbReference type="EC" id="7.6.2.3" evidence="11"/>
<evidence type="ECO:0000313" key="17">
    <source>
        <dbReference type="Ensembl" id="ENSSGRP00000031682.1"/>
    </source>
</evidence>
<dbReference type="FunFam" id="1.20.1560.10:FF:000001">
    <property type="entry name" value="ATP-binding cassette subfamily C member 1"/>
    <property type="match status" value="1"/>
</dbReference>
<comment type="catalytic activity">
    <reaction evidence="12">
        <text>leukotriene C4(in) + ATP + H2O = leukotriene C4(out) + ADP + phosphate + H(+)</text>
        <dbReference type="Rhea" id="RHEA:38963"/>
        <dbReference type="ChEBI" id="CHEBI:15377"/>
        <dbReference type="ChEBI" id="CHEBI:15378"/>
        <dbReference type="ChEBI" id="CHEBI:30616"/>
        <dbReference type="ChEBI" id="CHEBI:43474"/>
        <dbReference type="ChEBI" id="CHEBI:57973"/>
        <dbReference type="ChEBI" id="CHEBI:456216"/>
    </reaction>
    <physiologicalReaction direction="left-to-right" evidence="12">
        <dbReference type="Rhea" id="RHEA:38964"/>
    </physiologicalReaction>
</comment>
<dbReference type="PROSITE" id="PS50929">
    <property type="entry name" value="ABC_TM1F"/>
    <property type="match status" value="2"/>
</dbReference>
<dbReference type="Pfam" id="PF00664">
    <property type="entry name" value="ABC_membrane"/>
    <property type="match status" value="2"/>
</dbReference>
<protein>
    <recommendedName>
        <fullName evidence="11">ABC-type glutathione-S-conjugate transporter</fullName>
        <ecNumber evidence="11">7.6.2.3</ecNumber>
    </recommendedName>
</protein>
<feature type="transmembrane region" description="Helical" evidence="14">
    <location>
        <begin position="981"/>
        <end position="1003"/>
    </location>
</feature>
<keyword evidence="9 14" id="KW-1133">Transmembrane helix</keyword>
<feature type="domain" description="ABC transmembrane type-1" evidence="16">
    <location>
        <begin position="316"/>
        <end position="451"/>
    </location>
</feature>
<feature type="compositionally biased region" description="Acidic residues" evidence="13">
    <location>
        <begin position="281"/>
        <end position="290"/>
    </location>
</feature>
<feature type="transmembrane region" description="Helical" evidence="14">
    <location>
        <begin position="754"/>
        <end position="777"/>
    </location>
</feature>
<feature type="transmembrane region" description="Helical" evidence="14">
    <location>
        <begin position="886"/>
        <end position="911"/>
    </location>
</feature>
<feature type="transmembrane region" description="Helical" evidence="14">
    <location>
        <begin position="96"/>
        <end position="115"/>
    </location>
</feature>
<dbReference type="CDD" id="cd18603">
    <property type="entry name" value="ABC_6TM_MRP1_2_3_6_D2_like"/>
    <property type="match status" value="1"/>
</dbReference>
<feature type="domain" description="ABC transporter" evidence="15">
    <location>
        <begin position="385"/>
        <end position="674"/>
    </location>
</feature>
<evidence type="ECO:0000256" key="1">
    <source>
        <dbReference type="ARBA" id="ARBA00004127"/>
    </source>
</evidence>
<dbReference type="InterPro" id="IPR050173">
    <property type="entry name" value="ABC_transporter_C-like"/>
</dbReference>
<feature type="domain" description="ABC transporter" evidence="15">
    <location>
        <begin position="1075"/>
        <end position="1309"/>
    </location>
</feature>
<dbReference type="InterPro" id="IPR027417">
    <property type="entry name" value="P-loop_NTPase"/>
</dbReference>
<dbReference type="PROSITE" id="PS00211">
    <property type="entry name" value="ABC_TRANSPORTER_1"/>
    <property type="match status" value="2"/>
</dbReference>
<evidence type="ECO:0000256" key="12">
    <source>
        <dbReference type="ARBA" id="ARBA00047523"/>
    </source>
</evidence>
<keyword evidence="7" id="KW-0067">ATP-binding</keyword>
<keyword evidence="10 14" id="KW-0472">Membrane</keyword>
<dbReference type="GO" id="GO:0015431">
    <property type="term" value="F:ABC-type glutathione S-conjugate transporter activity"/>
    <property type="evidence" value="ECO:0007669"/>
    <property type="project" value="UniProtKB-EC"/>
</dbReference>